<evidence type="ECO:0000259" key="2">
    <source>
        <dbReference type="Pfam" id="PF00248"/>
    </source>
</evidence>
<feature type="region of interest" description="Disordered" evidence="1">
    <location>
        <begin position="325"/>
        <end position="347"/>
    </location>
</feature>
<dbReference type="InterPro" id="IPR006311">
    <property type="entry name" value="TAT_signal"/>
</dbReference>
<sequence>MEVTRMSAKGERRRFIQRFAAGAAMLAAGQALTAQRGQAQGAIPRRPFGKTGVQVSIIGIGGYHLGSATSDAQAVRIVHAAMDAGVNFLDNAWEYHDGLSEERMGKALSGGRRQQAFLMSKVCTHGRDRKVAMGQLEESLKRLGTDYLDLWQVHEVIYDNDPDLHFAAGGVIEALDLAKKQGKARYVGFTGHKDPAIHLKMLAKGYPFDACQLPLNCFDGTFRSFEQQVLPRLNSLGIAAIGMKSFGGSGEMLKKGLLSPADALRYAMSLPVATTVSGIESTAILEQNLRVAQGFVPFDQKQLAAMRSQYATLAADGRFELYKTSKKYDGPPGREQHGFPADKELAS</sequence>
<accession>A0ABY3PMB9</accession>
<evidence type="ECO:0000313" key="3">
    <source>
        <dbReference type="EMBL" id="UFP94830.1"/>
    </source>
</evidence>
<evidence type="ECO:0000313" key="4">
    <source>
        <dbReference type="Proteomes" id="UP001054846"/>
    </source>
</evidence>
<dbReference type="CDD" id="cd19100">
    <property type="entry name" value="AKR_unchar"/>
    <property type="match status" value="1"/>
</dbReference>
<gene>
    <name evidence="3" type="ORF">ISF26_00845</name>
</gene>
<keyword evidence="4" id="KW-1185">Reference proteome</keyword>
<dbReference type="Gene3D" id="3.20.20.100">
    <property type="entry name" value="NADP-dependent oxidoreductase domain"/>
    <property type="match status" value="1"/>
</dbReference>
<dbReference type="InterPro" id="IPR036812">
    <property type="entry name" value="NAD(P)_OxRdtase_dom_sf"/>
</dbReference>
<dbReference type="Proteomes" id="UP001054846">
    <property type="component" value="Chromosome"/>
</dbReference>
<name>A0ABY3PMB9_9CYAN</name>
<evidence type="ECO:0000256" key="1">
    <source>
        <dbReference type="SAM" id="MobiDB-lite"/>
    </source>
</evidence>
<reference evidence="3 4" key="1">
    <citation type="journal article" date="2021" name="Genome Biol. Evol.">
        <title>Complete Genome Sequencing of a Novel Gloeobacter Species from a Waterfall Cave in Mexico.</title>
        <authorList>
            <person name="Saw J.H."/>
            <person name="Cardona T."/>
            <person name="Montejano G."/>
        </authorList>
    </citation>
    <scope>NUCLEOTIDE SEQUENCE [LARGE SCALE GENOMIC DNA]</scope>
    <source>
        <strain evidence="3">MG652769</strain>
    </source>
</reference>
<dbReference type="SUPFAM" id="SSF51430">
    <property type="entry name" value="NAD(P)-linked oxidoreductase"/>
    <property type="match status" value="1"/>
</dbReference>
<protein>
    <submittedName>
        <fullName evidence="3">Aldo/keto reductase</fullName>
    </submittedName>
</protein>
<dbReference type="PROSITE" id="PS51318">
    <property type="entry name" value="TAT"/>
    <property type="match status" value="1"/>
</dbReference>
<proteinExistence type="predicted"/>
<dbReference type="InterPro" id="IPR053135">
    <property type="entry name" value="AKR2_Oxidoreductase"/>
</dbReference>
<feature type="domain" description="NADP-dependent oxidoreductase" evidence="2">
    <location>
        <begin position="58"/>
        <end position="248"/>
    </location>
</feature>
<organism evidence="3 4">
    <name type="scientific">Gloeobacter morelensis MG652769</name>
    <dbReference type="NCBI Taxonomy" id="2781736"/>
    <lineage>
        <taxon>Bacteria</taxon>
        <taxon>Bacillati</taxon>
        <taxon>Cyanobacteriota</taxon>
        <taxon>Cyanophyceae</taxon>
        <taxon>Gloeobacterales</taxon>
        <taxon>Gloeobacteraceae</taxon>
        <taxon>Gloeobacter</taxon>
        <taxon>Gloeobacter morelensis</taxon>
    </lineage>
</organism>
<dbReference type="PANTHER" id="PTHR43312:SF1">
    <property type="entry name" value="NADP-DEPENDENT OXIDOREDUCTASE DOMAIN-CONTAINING PROTEIN"/>
    <property type="match status" value="1"/>
</dbReference>
<dbReference type="PANTHER" id="PTHR43312">
    <property type="entry name" value="D-THREO-ALDOSE 1-DEHYDROGENASE"/>
    <property type="match status" value="1"/>
</dbReference>
<dbReference type="EMBL" id="CP063845">
    <property type="protein sequence ID" value="UFP94830.1"/>
    <property type="molecule type" value="Genomic_DNA"/>
</dbReference>
<dbReference type="Pfam" id="PF00248">
    <property type="entry name" value="Aldo_ket_red"/>
    <property type="match status" value="1"/>
</dbReference>
<dbReference type="InterPro" id="IPR023210">
    <property type="entry name" value="NADP_OxRdtase_dom"/>
</dbReference>